<accession>A0A645G7Q2</accession>
<dbReference type="InterPro" id="IPR027266">
    <property type="entry name" value="TrmE/GcvT-like"/>
</dbReference>
<evidence type="ECO:0000313" key="2">
    <source>
        <dbReference type="EMBL" id="MPN22002.1"/>
    </source>
</evidence>
<gene>
    <name evidence="2" type="ORF">SDC9_169385</name>
</gene>
<organism evidence="2">
    <name type="scientific">bioreactor metagenome</name>
    <dbReference type="NCBI Taxonomy" id="1076179"/>
    <lineage>
        <taxon>unclassified sequences</taxon>
        <taxon>metagenomes</taxon>
        <taxon>ecological metagenomes</taxon>
    </lineage>
</organism>
<dbReference type="AlphaFoldDB" id="A0A645G7Q2"/>
<reference evidence="2" key="1">
    <citation type="submission" date="2019-08" db="EMBL/GenBank/DDBJ databases">
        <authorList>
            <person name="Kucharzyk K."/>
            <person name="Murdoch R.W."/>
            <person name="Higgins S."/>
            <person name="Loffler F."/>
        </authorList>
    </citation>
    <scope>NUCLEOTIDE SEQUENCE</scope>
</reference>
<name>A0A645G7Q2_9ZZZZ</name>
<comment type="caution">
    <text evidence="2">The sequence shown here is derived from an EMBL/GenBank/DDBJ whole genome shotgun (WGS) entry which is preliminary data.</text>
</comment>
<evidence type="ECO:0000259" key="1">
    <source>
        <dbReference type="Pfam" id="PF25455"/>
    </source>
</evidence>
<dbReference type="EMBL" id="VSSQ01070136">
    <property type="protein sequence ID" value="MPN22002.1"/>
    <property type="molecule type" value="Genomic_DNA"/>
</dbReference>
<feature type="domain" description="CAF17 C-terminal" evidence="1">
    <location>
        <begin position="9"/>
        <end position="70"/>
    </location>
</feature>
<protein>
    <recommendedName>
        <fullName evidence="1">CAF17 C-terminal domain-containing protein</fullName>
    </recommendedName>
</protein>
<dbReference type="InterPro" id="IPR057460">
    <property type="entry name" value="CAF17_C"/>
</dbReference>
<dbReference type="Gene3D" id="3.30.1360.120">
    <property type="entry name" value="Probable tRNA modification gtpase trme, domain 1"/>
    <property type="match status" value="1"/>
</dbReference>
<proteinExistence type="predicted"/>
<dbReference type="Pfam" id="PF25455">
    <property type="entry name" value="Beta-barrel_CAF17_C"/>
    <property type="match status" value="1"/>
</dbReference>
<sequence length="89" mass="9425">MHTLGRPPRRLIRLLFDGDLPQPGAPISLGDRVVGRVGTVAQHHELGPLGLGLVKRSVPVDATLDVGGIAAAQEALVDPEVGEHFRPKL</sequence>